<evidence type="ECO:0000313" key="8">
    <source>
        <dbReference type="Proteomes" id="UP001108240"/>
    </source>
</evidence>
<evidence type="ECO:0000256" key="3">
    <source>
        <dbReference type="ARBA" id="ARBA00023180"/>
    </source>
</evidence>
<dbReference type="InterPro" id="IPR033989">
    <property type="entry name" value="CD209-like_CTLD"/>
</dbReference>
<reference evidence="7" key="1">
    <citation type="submission" date="2025-08" db="UniProtKB">
        <authorList>
            <consortium name="Ensembl"/>
        </authorList>
    </citation>
    <scope>IDENTIFICATION</scope>
</reference>
<dbReference type="AlphaFoldDB" id="A0A9J8BEE8"/>
<dbReference type="CDD" id="cd03590">
    <property type="entry name" value="CLECT_DC-SIGN_like"/>
    <property type="match status" value="1"/>
</dbReference>
<feature type="coiled-coil region" evidence="4">
    <location>
        <begin position="92"/>
        <end position="175"/>
    </location>
</feature>
<evidence type="ECO:0000313" key="7">
    <source>
        <dbReference type="Ensembl" id="ENSCCRP00000155492.1"/>
    </source>
</evidence>
<feature type="transmembrane region" description="Helical" evidence="5">
    <location>
        <begin position="65"/>
        <end position="89"/>
    </location>
</feature>
<keyword evidence="4" id="KW-0175">Coiled coil</keyword>
<evidence type="ECO:0000259" key="6">
    <source>
        <dbReference type="PROSITE" id="PS50041"/>
    </source>
</evidence>
<keyword evidence="8" id="KW-1185">Reference proteome</keyword>
<evidence type="ECO:0000256" key="1">
    <source>
        <dbReference type="ARBA" id="ARBA00022734"/>
    </source>
</evidence>
<dbReference type="GO" id="GO:0030246">
    <property type="term" value="F:carbohydrate binding"/>
    <property type="evidence" value="ECO:0007669"/>
    <property type="project" value="UniProtKB-KW"/>
</dbReference>
<protein>
    <submittedName>
        <fullName evidence="7">Si:ch73-122g19.1</fullName>
    </submittedName>
</protein>
<dbReference type="Ensembl" id="ENSCCRT00000195134.1">
    <property type="protein sequence ID" value="ENSCCRP00000155492.1"/>
    <property type="gene ID" value="ENSCCRG00000070679.1"/>
</dbReference>
<keyword evidence="2" id="KW-1015">Disulfide bond</keyword>
<keyword evidence="1" id="KW-0430">Lectin</keyword>
<evidence type="ECO:0000256" key="2">
    <source>
        <dbReference type="ARBA" id="ARBA00023157"/>
    </source>
</evidence>
<keyword evidence="5" id="KW-0472">Membrane</keyword>
<accession>A0A9J8BEE8</accession>
<keyword evidence="3" id="KW-0325">Glycoprotein</keyword>
<evidence type="ECO:0000256" key="5">
    <source>
        <dbReference type="SAM" id="Phobius"/>
    </source>
</evidence>
<dbReference type="SUPFAM" id="SSF56436">
    <property type="entry name" value="C-type lectin-like"/>
    <property type="match status" value="1"/>
</dbReference>
<sequence length="317" mass="36632">MSDDIYDDAFGTETEGMERERMEMTVDIYESADHVRDYDFKTKTNTHKLLQPTGSDSVKSRSSRAAVVCLVLLCVLLLTAVIVLCVHVYTNNTNYTQERDQLLTKITNLTEERDQLLTKITNLTEERDLLLTKITNLTEERDPLLTKITNLTEERDKLIIKNKNLLNKTDQLINQLSILGKDDKWFYYQFSFYYMSNETKSWTESRQDCLKKEADLIIINSSEEQDFVKNNTVNREFWIGVTDIDVEGSWKWVDGSTLTSGFWASIRGTKEPRGGTTENCAVTYLKDHPNVLGWHDVKCNNAYQGICEKSILPLLQY</sequence>
<dbReference type="InterPro" id="IPR016186">
    <property type="entry name" value="C-type_lectin-like/link_sf"/>
</dbReference>
<feature type="domain" description="C-type lectin" evidence="6">
    <location>
        <begin position="188"/>
        <end position="308"/>
    </location>
</feature>
<dbReference type="Proteomes" id="UP001108240">
    <property type="component" value="Unplaced"/>
</dbReference>
<dbReference type="SMART" id="SM00034">
    <property type="entry name" value="CLECT"/>
    <property type="match status" value="1"/>
</dbReference>
<keyword evidence="5" id="KW-1133">Transmembrane helix</keyword>
<organism evidence="7 8">
    <name type="scientific">Cyprinus carpio carpio</name>
    <dbReference type="NCBI Taxonomy" id="630221"/>
    <lineage>
        <taxon>Eukaryota</taxon>
        <taxon>Metazoa</taxon>
        <taxon>Chordata</taxon>
        <taxon>Craniata</taxon>
        <taxon>Vertebrata</taxon>
        <taxon>Euteleostomi</taxon>
        <taxon>Actinopterygii</taxon>
        <taxon>Neopterygii</taxon>
        <taxon>Teleostei</taxon>
        <taxon>Ostariophysi</taxon>
        <taxon>Cypriniformes</taxon>
        <taxon>Cyprinidae</taxon>
        <taxon>Cyprininae</taxon>
        <taxon>Cyprinus</taxon>
    </lineage>
</organism>
<dbReference type="PANTHER" id="PTHR46490">
    <property type="entry name" value="C-TYPE LECTIN DOMAIN FAMILY 12 MEMBER A-RELATED"/>
    <property type="match status" value="1"/>
</dbReference>
<dbReference type="PANTHER" id="PTHR46490:SF6">
    <property type="entry name" value="ASIALOGLYCOPROTEIN RECEPTOR 1-LIKE-RELATED"/>
    <property type="match status" value="1"/>
</dbReference>
<keyword evidence="5" id="KW-0812">Transmembrane</keyword>
<proteinExistence type="predicted"/>
<dbReference type="Pfam" id="PF00059">
    <property type="entry name" value="Lectin_C"/>
    <property type="match status" value="1"/>
</dbReference>
<dbReference type="InterPro" id="IPR001304">
    <property type="entry name" value="C-type_lectin-like"/>
</dbReference>
<dbReference type="InterPro" id="IPR016187">
    <property type="entry name" value="CTDL_fold"/>
</dbReference>
<dbReference type="Gene3D" id="1.20.5.400">
    <property type="match status" value="2"/>
</dbReference>
<name>A0A9J8BEE8_CYPCA</name>
<dbReference type="Gene3D" id="3.10.100.10">
    <property type="entry name" value="Mannose-Binding Protein A, subunit A"/>
    <property type="match status" value="1"/>
</dbReference>
<dbReference type="GeneTree" id="ENSGT01020000230338"/>
<dbReference type="InterPro" id="IPR052309">
    <property type="entry name" value="C-type_Lectin_Domain_Fam1"/>
</dbReference>
<dbReference type="PROSITE" id="PS50041">
    <property type="entry name" value="C_TYPE_LECTIN_2"/>
    <property type="match status" value="1"/>
</dbReference>
<reference evidence="7" key="2">
    <citation type="submission" date="2025-09" db="UniProtKB">
        <authorList>
            <consortium name="Ensembl"/>
        </authorList>
    </citation>
    <scope>IDENTIFICATION</scope>
</reference>
<evidence type="ECO:0000256" key="4">
    <source>
        <dbReference type="SAM" id="Coils"/>
    </source>
</evidence>